<dbReference type="CTD" id="20318823"/>
<dbReference type="RefSeq" id="XP_009167687.1">
    <property type="nucleotide sequence ID" value="XM_009169423.1"/>
</dbReference>
<proteinExistence type="predicted"/>
<organism evidence="1 2">
    <name type="scientific">Opisthorchis viverrini</name>
    <name type="common">Southeast Asian liver fluke</name>
    <dbReference type="NCBI Taxonomy" id="6198"/>
    <lineage>
        <taxon>Eukaryota</taxon>
        <taxon>Metazoa</taxon>
        <taxon>Spiralia</taxon>
        <taxon>Lophotrochozoa</taxon>
        <taxon>Platyhelminthes</taxon>
        <taxon>Trematoda</taxon>
        <taxon>Digenea</taxon>
        <taxon>Opisthorchiida</taxon>
        <taxon>Opisthorchiata</taxon>
        <taxon>Opisthorchiidae</taxon>
        <taxon>Opisthorchis</taxon>
    </lineage>
</organism>
<evidence type="ECO:0000313" key="1">
    <source>
        <dbReference type="EMBL" id="KER28598.1"/>
    </source>
</evidence>
<keyword evidence="2" id="KW-1185">Reference proteome</keyword>
<name>A0A074ZMI5_OPIVI</name>
<sequence length="105" mass="12069">MTKGFRLNRSSIQKKHIRSDGHKTVSILACSFETFCDLLQTCLSKPTGQMQSYLNTNWTVFEKYTHLQINLVSKRDQTESLVYDVLQLNVPHTGRLTTELARYSG</sequence>
<gene>
    <name evidence="1" type="ORF">T265_04641</name>
</gene>
<evidence type="ECO:0000313" key="2">
    <source>
        <dbReference type="Proteomes" id="UP000054324"/>
    </source>
</evidence>
<dbReference type="Proteomes" id="UP000054324">
    <property type="component" value="Unassembled WGS sequence"/>
</dbReference>
<dbReference type="GeneID" id="20318823"/>
<dbReference type="KEGG" id="ovi:T265_04641"/>
<dbReference type="OrthoDB" id="431720at2759"/>
<reference evidence="1 2" key="1">
    <citation type="submission" date="2013-11" db="EMBL/GenBank/DDBJ databases">
        <title>Opisthorchis viverrini - life in the bile duct.</title>
        <authorList>
            <person name="Young N.D."/>
            <person name="Nagarajan N."/>
            <person name="Lin S.J."/>
            <person name="Korhonen P.K."/>
            <person name="Jex A.R."/>
            <person name="Hall R.S."/>
            <person name="Safavi-Hemami H."/>
            <person name="Kaewkong W."/>
            <person name="Bertrand D."/>
            <person name="Gao S."/>
            <person name="Seet Q."/>
            <person name="Wongkham S."/>
            <person name="Teh B.T."/>
            <person name="Wongkham C."/>
            <person name="Intapan P.M."/>
            <person name="Maleewong W."/>
            <person name="Yang X."/>
            <person name="Hu M."/>
            <person name="Wang Z."/>
            <person name="Hofmann A."/>
            <person name="Sternberg P.W."/>
            <person name="Tan P."/>
            <person name="Wang J."/>
            <person name="Gasser R.B."/>
        </authorList>
    </citation>
    <scope>NUCLEOTIDE SEQUENCE [LARGE SCALE GENOMIC DNA]</scope>
</reference>
<accession>A0A074ZMI5</accession>
<dbReference type="AlphaFoldDB" id="A0A074ZMI5"/>
<dbReference type="EMBL" id="KL596696">
    <property type="protein sequence ID" value="KER28598.1"/>
    <property type="molecule type" value="Genomic_DNA"/>
</dbReference>
<protein>
    <submittedName>
        <fullName evidence="1">Uncharacterized protein</fullName>
    </submittedName>
</protein>